<comment type="caution">
    <text evidence="2">The sequence shown here is derived from an EMBL/GenBank/DDBJ whole genome shotgun (WGS) entry which is preliminary data.</text>
</comment>
<evidence type="ECO:0000313" key="3">
    <source>
        <dbReference type="Proteomes" id="UP000722485"/>
    </source>
</evidence>
<feature type="region of interest" description="Disordered" evidence="1">
    <location>
        <begin position="1"/>
        <end position="25"/>
    </location>
</feature>
<accession>A0A9P5LI88</accession>
<keyword evidence="3" id="KW-1185">Reference proteome</keyword>
<dbReference type="Proteomes" id="UP000722485">
    <property type="component" value="Unassembled WGS sequence"/>
</dbReference>
<sequence length="115" mass="12471">MQSNNPIKPEEPEAPIHQDRGWISSEDRRVLSLDTKVILHNIDMLAAELEKLTDAVARLSAKMELRSSRESPMSIDGEPASARSTLRKDAASIGDNMATADPSAEGSKKTPDATT</sequence>
<feature type="compositionally biased region" description="Basic and acidic residues" evidence="1">
    <location>
        <begin position="8"/>
        <end position="25"/>
    </location>
</feature>
<reference evidence="2" key="1">
    <citation type="submission" date="2020-03" db="EMBL/GenBank/DDBJ databases">
        <title>Draft Genome Sequence of Cylindrodendrum hubeiense.</title>
        <authorList>
            <person name="Buettner E."/>
            <person name="Kellner H."/>
        </authorList>
    </citation>
    <scope>NUCLEOTIDE SEQUENCE</scope>
    <source>
        <strain evidence="2">IHI 201604</strain>
    </source>
</reference>
<dbReference type="EMBL" id="JAANBB010000065">
    <property type="protein sequence ID" value="KAF7552151.1"/>
    <property type="molecule type" value="Genomic_DNA"/>
</dbReference>
<proteinExistence type="predicted"/>
<name>A0A9P5LI88_9HYPO</name>
<evidence type="ECO:0000256" key="1">
    <source>
        <dbReference type="SAM" id="MobiDB-lite"/>
    </source>
</evidence>
<feature type="compositionally biased region" description="Basic and acidic residues" evidence="1">
    <location>
        <begin position="106"/>
        <end position="115"/>
    </location>
</feature>
<feature type="region of interest" description="Disordered" evidence="1">
    <location>
        <begin position="64"/>
        <end position="115"/>
    </location>
</feature>
<organism evidence="2 3">
    <name type="scientific">Cylindrodendrum hubeiense</name>
    <dbReference type="NCBI Taxonomy" id="595255"/>
    <lineage>
        <taxon>Eukaryota</taxon>
        <taxon>Fungi</taxon>
        <taxon>Dikarya</taxon>
        <taxon>Ascomycota</taxon>
        <taxon>Pezizomycotina</taxon>
        <taxon>Sordariomycetes</taxon>
        <taxon>Hypocreomycetidae</taxon>
        <taxon>Hypocreales</taxon>
        <taxon>Nectriaceae</taxon>
        <taxon>Cylindrodendrum</taxon>
    </lineage>
</organism>
<protein>
    <submittedName>
        <fullName evidence="2">Uncharacterized protein</fullName>
    </submittedName>
</protein>
<dbReference type="AlphaFoldDB" id="A0A9P5LI88"/>
<gene>
    <name evidence="2" type="ORF">G7Z17_g4519</name>
</gene>
<evidence type="ECO:0000313" key="2">
    <source>
        <dbReference type="EMBL" id="KAF7552151.1"/>
    </source>
</evidence>